<sequence>MKKASKFLKDLFAAVVAAVKARSTAVRAKTSVVRTRLVVVGILRNRKLLLSAINRKIHAVVSSGGSQATAFSHHGGGGGGAGGEQQQHSLMSGVHLLGGSRKAAVLQSLPSFVLEQERSAVVLLSSLPSFAMDRDSGGGGGEEDDEEQETGGKQQQSVIELARGAAECGGVEFRLEDEIDHVADVFIRRFHEQMKLQKLESFKRLCEMLDKN</sequence>
<dbReference type="STRING" id="4533.J3LD36"/>
<dbReference type="eggNOG" id="ENOG502RZDI">
    <property type="taxonomic scope" value="Eukaryota"/>
</dbReference>
<dbReference type="Pfam" id="PF05553">
    <property type="entry name" value="DUF761"/>
    <property type="match status" value="1"/>
</dbReference>
<proteinExistence type="predicted"/>
<protein>
    <submittedName>
        <fullName evidence="2">Uncharacterized protein</fullName>
    </submittedName>
</protein>
<dbReference type="PANTHER" id="PTHR33450">
    <property type="entry name" value="EMB|CAB67623.1-RELATED"/>
    <property type="match status" value="1"/>
</dbReference>
<reference evidence="2" key="1">
    <citation type="submission" date="2013-04" db="UniProtKB">
        <authorList>
            <consortium name="EnsemblPlants"/>
        </authorList>
    </citation>
    <scope>IDENTIFICATION</scope>
</reference>
<dbReference type="PANTHER" id="PTHR33450:SF2">
    <property type="entry name" value="OS02G0505500 PROTEIN"/>
    <property type="match status" value="1"/>
</dbReference>
<name>J3LD36_ORYBR</name>
<evidence type="ECO:0000313" key="2">
    <source>
        <dbReference type="EnsemblPlants" id="OB02G25530.1"/>
    </source>
</evidence>
<dbReference type="InterPro" id="IPR008480">
    <property type="entry name" value="DUF761_pln"/>
</dbReference>
<evidence type="ECO:0000256" key="1">
    <source>
        <dbReference type="SAM" id="MobiDB-lite"/>
    </source>
</evidence>
<organism evidence="2">
    <name type="scientific">Oryza brachyantha</name>
    <name type="common">malo sina</name>
    <dbReference type="NCBI Taxonomy" id="4533"/>
    <lineage>
        <taxon>Eukaryota</taxon>
        <taxon>Viridiplantae</taxon>
        <taxon>Streptophyta</taxon>
        <taxon>Embryophyta</taxon>
        <taxon>Tracheophyta</taxon>
        <taxon>Spermatophyta</taxon>
        <taxon>Magnoliopsida</taxon>
        <taxon>Liliopsida</taxon>
        <taxon>Poales</taxon>
        <taxon>Poaceae</taxon>
        <taxon>BOP clade</taxon>
        <taxon>Oryzoideae</taxon>
        <taxon>Oryzeae</taxon>
        <taxon>Oryzinae</taxon>
        <taxon>Oryza</taxon>
    </lineage>
</organism>
<dbReference type="OMA" id="DSLHCQY"/>
<feature type="region of interest" description="Disordered" evidence="1">
    <location>
        <begin position="132"/>
        <end position="156"/>
    </location>
</feature>
<dbReference type="EnsemblPlants" id="OB02G25530.1">
    <property type="protein sequence ID" value="OB02G25530.1"/>
    <property type="gene ID" value="OB02G25530"/>
</dbReference>
<dbReference type="Gramene" id="OB02G25530.1">
    <property type="protein sequence ID" value="OB02G25530.1"/>
    <property type="gene ID" value="OB02G25530"/>
</dbReference>
<evidence type="ECO:0000313" key="3">
    <source>
        <dbReference type="Proteomes" id="UP000006038"/>
    </source>
</evidence>
<accession>J3LD36</accession>
<keyword evidence="3" id="KW-1185">Reference proteome</keyword>
<dbReference type="AlphaFoldDB" id="J3LD36"/>
<dbReference type="Proteomes" id="UP000006038">
    <property type="component" value="Unassembled WGS sequence"/>
</dbReference>
<dbReference type="HOGENOM" id="CLU_098834_0_0_1"/>